<feature type="transmembrane region" description="Helical" evidence="10">
    <location>
        <begin position="9"/>
        <end position="32"/>
    </location>
</feature>
<evidence type="ECO:0000256" key="6">
    <source>
        <dbReference type="ARBA" id="ARBA00022679"/>
    </source>
</evidence>
<dbReference type="SMART" id="SM00387">
    <property type="entry name" value="HATPase_c"/>
    <property type="match status" value="1"/>
</dbReference>
<reference evidence="13 14" key="1">
    <citation type="submission" date="2021-03" db="EMBL/GenBank/DDBJ databases">
        <title>Geobacter metallireducens gen. nov. sp. nov., a microorganism capable of coupling the complete oxidation of organic compounds to the reduction of iron and other metals.</title>
        <authorList>
            <person name="Li Y."/>
        </authorList>
    </citation>
    <scope>NUCLEOTIDE SEQUENCE [LARGE SCALE GENOMIC DNA]</scope>
    <source>
        <strain evidence="13 14">Jerry-YX</strain>
    </source>
</reference>
<keyword evidence="9" id="KW-0067">ATP-binding</keyword>
<keyword evidence="4" id="KW-1003">Cell membrane</keyword>
<dbReference type="PANTHER" id="PTHR44936">
    <property type="entry name" value="SENSOR PROTEIN CREC"/>
    <property type="match status" value="1"/>
</dbReference>
<evidence type="ECO:0000256" key="5">
    <source>
        <dbReference type="ARBA" id="ARBA00022553"/>
    </source>
</evidence>
<dbReference type="EC" id="2.7.13.3" evidence="3"/>
<dbReference type="InterPro" id="IPR003594">
    <property type="entry name" value="HATPase_dom"/>
</dbReference>
<keyword evidence="10" id="KW-0812">Transmembrane</keyword>
<comment type="subcellular location">
    <subcellularLocation>
        <location evidence="2">Cell membrane</location>
        <topology evidence="2">Multi-pass membrane protein</topology>
    </subcellularLocation>
</comment>
<keyword evidence="7" id="KW-0547">Nucleotide-binding</keyword>
<evidence type="ECO:0000256" key="1">
    <source>
        <dbReference type="ARBA" id="ARBA00000085"/>
    </source>
</evidence>
<evidence type="ECO:0000313" key="13">
    <source>
        <dbReference type="EMBL" id="QSV45493.1"/>
    </source>
</evidence>
<keyword evidence="14" id="KW-1185">Reference proteome</keyword>
<protein>
    <recommendedName>
        <fullName evidence="3">histidine kinase</fullName>
        <ecNumber evidence="3">2.7.13.3</ecNumber>
    </recommendedName>
</protein>
<evidence type="ECO:0000259" key="11">
    <source>
        <dbReference type="PROSITE" id="PS50109"/>
    </source>
</evidence>
<sequence length="474" mass="51724">MMRRLYFKILLHWVVALIVTEALIFGLFLFIVKDGHRAYVVESIGRNTLIARDYVEAAIAGCPVKGEDVGTVMRDAVERLGASAHAKVWINRTDGTLLAASFAGDIKVPEVDSGKSANYEKATINVEVGPKRLSYSTVPITLGNPLEGTATLHILTEREPGRFPHGKFGAGLALIGVVIAVFAIPLSRHITRPLKRLQESALRIAGGDLSARADIRGKDEIGRLGQAFNSMAETVERMIQAGKELTANVSHELRSPLARIRVAGECLKDSVARGDTSDSAELLEGMWEDIAEADQLIGRILDYSKLDLHEPVPVTTEVWPATILDGLLKAMRPQFKTKEITVEIEVEPQLSVAGDEEWLRAAFKNLLENAARYTSEGGRVRISMRSENDAVMLEVTNSSPPLLAEDLERIFNPFYRGKGATGEGTGLGLAITKKIIALHQGDIGARNTPQGFQVWLRLSRFTAEGSVLISGRSD</sequence>
<dbReference type="PROSITE" id="PS50885">
    <property type="entry name" value="HAMP"/>
    <property type="match status" value="1"/>
</dbReference>
<evidence type="ECO:0000256" key="2">
    <source>
        <dbReference type="ARBA" id="ARBA00004651"/>
    </source>
</evidence>
<dbReference type="InterPro" id="IPR005467">
    <property type="entry name" value="His_kinase_dom"/>
</dbReference>
<evidence type="ECO:0000259" key="12">
    <source>
        <dbReference type="PROSITE" id="PS50885"/>
    </source>
</evidence>
<feature type="domain" description="Histidine kinase" evidence="11">
    <location>
        <begin position="248"/>
        <end position="462"/>
    </location>
</feature>
<dbReference type="InterPro" id="IPR036890">
    <property type="entry name" value="HATPase_C_sf"/>
</dbReference>
<dbReference type="Pfam" id="PF00512">
    <property type="entry name" value="HisKA"/>
    <property type="match status" value="1"/>
</dbReference>
<dbReference type="Gene3D" id="1.10.8.500">
    <property type="entry name" value="HAMP domain in histidine kinase"/>
    <property type="match status" value="1"/>
</dbReference>
<dbReference type="EMBL" id="CP071382">
    <property type="protein sequence ID" value="QSV45493.1"/>
    <property type="molecule type" value="Genomic_DNA"/>
</dbReference>
<dbReference type="InterPro" id="IPR003660">
    <property type="entry name" value="HAMP_dom"/>
</dbReference>
<dbReference type="SUPFAM" id="SSF47384">
    <property type="entry name" value="Homodimeric domain of signal transducing histidine kinase"/>
    <property type="match status" value="1"/>
</dbReference>
<dbReference type="InterPro" id="IPR003661">
    <property type="entry name" value="HisK_dim/P_dom"/>
</dbReference>
<evidence type="ECO:0000256" key="9">
    <source>
        <dbReference type="ARBA" id="ARBA00022840"/>
    </source>
</evidence>
<dbReference type="SUPFAM" id="SSF55874">
    <property type="entry name" value="ATPase domain of HSP90 chaperone/DNA topoisomerase II/histidine kinase"/>
    <property type="match status" value="1"/>
</dbReference>
<keyword evidence="10" id="KW-1133">Transmembrane helix</keyword>
<gene>
    <name evidence="13" type="ORF">JZM60_15455</name>
</gene>
<dbReference type="InterPro" id="IPR050980">
    <property type="entry name" value="2C_sensor_his_kinase"/>
</dbReference>
<dbReference type="CDD" id="cd00082">
    <property type="entry name" value="HisKA"/>
    <property type="match status" value="1"/>
</dbReference>
<dbReference type="Proteomes" id="UP000663651">
    <property type="component" value="Chromosome"/>
</dbReference>
<dbReference type="Pfam" id="PF00672">
    <property type="entry name" value="HAMP"/>
    <property type="match status" value="1"/>
</dbReference>
<dbReference type="CDD" id="cd06225">
    <property type="entry name" value="HAMP"/>
    <property type="match status" value="1"/>
</dbReference>
<evidence type="ECO:0000256" key="3">
    <source>
        <dbReference type="ARBA" id="ARBA00012438"/>
    </source>
</evidence>
<dbReference type="PRINTS" id="PR00344">
    <property type="entry name" value="BCTRLSENSOR"/>
</dbReference>
<evidence type="ECO:0000313" key="14">
    <source>
        <dbReference type="Proteomes" id="UP000663651"/>
    </source>
</evidence>
<dbReference type="SUPFAM" id="SSF158472">
    <property type="entry name" value="HAMP domain-like"/>
    <property type="match status" value="1"/>
</dbReference>
<dbReference type="Gene3D" id="1.10.287.130">
    <property type="match status" value="1"/>
</dbReference>
<name>A0ABX7Q245_9BACT</name>
<comment type="catalytic activity">
    <reaction evidence="1">
        <text>ATP + protein L-histidine = ADP + protein N-phospho-L-histidine.</text>
        <dbReference type="EC" id="2.7.13.3"/>
    </reaction>
</comment>
<dbReference type="PROSITE" id="PS50109">
    <property type="entry name" value="HIS_KIN"/>
    <property type="match status" value="1"/>
</dbReference>
<proteinExistence type="predicted"/>
<feature type="domain" description="HAMP" evidence="12">
    <location>
        <begin position="188"/>
        <end position="240"/>
    </location>
</feature>
<dbReference type="SMART" id="SM00304">
    <property type="entry name" value="HAMP"/>
    <property type="match status" value="1"/>
</dbReference>
<evidence type="ECO:0000256" key="8">
    <source>
        <dbReference type="ARBA" id="ARBA00022777"/>
    </source>
</evidence>
<dbReference type="PANTHER" id="PTHR44936:SF10">
    <property type="entry name" value="SENSOR PROTEIN RSTB"/>
    <property type="match status" value="1"/>
</dbReference>
<evidence type="ECO:0000256" key="7">
    <source>
        <dbReference type="ARBA" id="ARBA00022741"/>
    </source>
</evidence>
<dbReference type="InterPro" id="IPR004358">
    <property type="entry name" value="Sig_transdc_His_kin-like_C"/>
</dbReference>
<dbReference type="RefSeq" id="WP_207163286.1">
    <property type="nucleotide sequence ID" value="NZ_CP071382.1"/>
</dbReference>
<evidence type="ECO:0000256" key="10">
    <source>
        <dbReference type="SAM" id="Phobius"/>
    </source>
</evidence>
<keyword evidence="10" id="KW-0472">Membrane</keyword>
<evidence type="ECO:0000256" key="4">
    <source>
        <dbReference type="ARBA" id="ARBA00022475"/>
    </source>
</evidence>
<organism evidence="13 14">
    <name type="scientific">Geobacter benzoatilyticus</name>
    <dbReference type="NCBI Taxonomy" id="2815309"/>
    <lineage>
        <taxon>Bacteria</taxon>
        <taxon>Pseudomonadati</taxon>
        <taxon>Thermodesulfobacteriota</taxon>
        <taxon>Desulfuromonadia</taxon>
        <taxon>Geobacterales</taxon>
        <taxon>Geobacteraceae</taxon>
        <taxon>Geobacter</taxon>
    </lineage>
</organism>
<dbReference type="SMART" id="SM00388">
    <property type="entry name" value="HisKA"/>
    <property type="match status" value="1"/>
</dbReference>
<dbReference type="Gene3D" id="3.30.565.10">
    <property type="entry name" value="Histidine kinase-like ATPase, C-terminal domain"/>
    <property type="match status" value="1"/>
</dbReference>
<dbReference type="InterPro" id="IPR036097">
    <property type="entry name" value="HisK_dim/P_sf"/>
</dbReference>
<accession>A0ABX7Q245</accession>
<keyword evidence="8" id="KW-0418">Kinase</keyword>
<feature type="transmembrane region" description="Helical" evidence="10">
    <location>
        <begin position="168"/>
        <end position="186"/>
    </location>
</feature>
<keyword evidence="5" id="KW-0597">Phosphoprotein</keyword>
<dbReference type="Pfam" id="PF02518">
    <property type="entry name" value="HATPase_c"/>
    <property type="match status" value="1"/>
</dbReference>
<keyword evidence="6" id="KW-0808">Transferase</keyword>